<sequence length="110" mass="11731">MKPAKTLKHAVLCAGLMAAGLAANAAPLTPQQCGDYPFVKSSAPVTHRQIVNELSELESVGYQPSAGDDSSYPDDYDTAEQKLMRKYRRDCLARHTAAADTGAPGAPRVQ</sequence>
<gene>
    <name evidence="3" type="ORF">I6H06_23995</name>
    <name evidence="4" type="ORF">NFI99_30885</name>
</gene>
<proteinExistence type="predicted"/>
<feature type="region of interest" description="Disordered" evidence="1">
    <location>
        <begin position="56"/>
        <end position="76"/>
    </location>
</feature>
<dbReference type="RefSeq" id="WP_015877213.1">
    <property type="nucleotide sequence ID" value="NZ_CP021074.1"/>
</dbReference>
<evidence type="ECO:0000313" key="5">
    <source>
        <dbReference type="Proteomes" id="UP000594892"/>
    </source>
</evidence>
<name>A0AAQ0BSG8_BURGL</name>
<evidence type="ECO:0000313" key="6">
    <source>
        <dbReference type="Proteomes" id="UP001056386"/>
    </source>
</evidence>
<dbReference type="Proteomes" id="UP001056386">
    <property type="component" value="Chromosome 1"/>
</dbReference>
<dbReference type="Proteomes" id="UP000594892">
    <property type="component" value="Chromosome 2"/>
</dbReference>
<dbReference type="EMBL" id="CP099587">
    <property type="protein sequence ID" value="USS45958.1"/>
    <property type="molecule type" value="Genomic_DNA"/>
</dbReference>
<organism evidence="3 5">
    <name type="scientific">Burkholderia glumae</name>
    <name type="common">Pseudomonas glumae</name>
    <dbReference type="NCBI Taxonomy" id="337"/>
    <lineage>
        <taxon>Bacteria</taxon>
        <taxon>Pseudomonadati</taxon>
        <taxon>Pseudomonadota</taxon>
        <taxon>Betaproteobacteria</taxon>
        <taxon>Burkholderiales</taxon>
        <taxon>Burkholderiaceae</taxon>
        <taxon>Burkholderia</taxon>
    </lineage>
</organism>
<accession>A0AAQ0BSG8</accession>
<dbReference type="Pfam" id="PF13663">
    <property type="entry name" value="DUF4148"/>
    <property type="match status" value="1"/>
</dbReference>
<evidence type="ECO:0000313" key="4">
    <source>
        <dbReference type="EMBL" id="USS45958.1"/>
    </source>
</evidence>
<keyword evidence="2" id="KW-0732">Signal</keyword>
<dbReference type="GeneID" id="45696280"/>
<evidence type="ECO:0000256" key="2">
    <source>
        <dbReference type="SAM" id="SignalP"/>
    </source>
</evidence>
<reference evidence="3 5" key="1">
    <citation type="submission" date="2020-12" db="EMBL/GenBank/DDBJ databases">
        <title>FDA dAtabase for Regulatory Grade micrObial Sequences (FDA-ARGOS): Supporting development and validation of Infectious Disease Dx tests.</title>
        <authorList>
            <person name="Minogue T."/>
            <person name="Wolcott M."/>
            <person name="Wasieloski L."/>
            <person name="Aguilar W."/>
            <person name="Moore D."/>
            <person name="Jaissle J."/>
            <person name="Tallon L."/>
            <person name="Sadzewicz L."/>
            <person name="Zhao X."/>
            <person name="Boylan J."/>
            <person name="Ott S."/>
            <person name="Bowen H."/>
            <person name="Vavikolanu K."/>
            <person name="Mehta A."/>
            <person name="Aluvathingal J."/>
            <person name="Nadendla S."/>
            <person name="Yan Y."/>
            <person name="Sichtig H."/>
        </authorList>
    </citation>
    <scope>NUCLEOTIDE SEQUENCE [LARGE SCALE GENOMIC DNA]</scope>
    <source>
        <strain evidence="3 5">FDAARGOS_949</strain>
    </source>
</reference>
<dbReference type="EMBL" id="CP065601">
    <property type="protein sequence ID" value="QPQ92153.1"/>
    <property type="molecule type" value="Genomic_DNA"/>
</dbReference>
<dbReference type="AlphaFoldDB" id="A0AAQ0BSG8"/>
<evidence type="ECO:0000313" key="3">
    <source>
        <dbReference type="EMBL" id="QPQ92153.1"/>
    </source>
</evidence>
<evidence type="ECO:0000256" key="1">
    <source>
        <dbReference type="SAM" id="MobiDB-lite"/>
    </source>
</evidence>
<protein>
    <submittedName>
        <fullName evidence="3">DUF4148 domain-containing protein</fullName>
    </submittedName>
</protein>
<feature type="signal peptide" evidence="2">
    <location>
        <begin position="1"/>
        <end position="25"/>
    </location>
</feature>
<keyword evidence="6" id="KW-1185">Reference proteome</keyword>
<dbReference type="InterPro" id="IPR025421">
    <property type="entry name" value="DUF4148"/>
</dbReference>
<feature type="chain" id="PRO_5042879807" evidence="2">
    <location>
        <begin position="26"/>
        <end position="110"/>
    </location>
</feature>
<reference evidence="4" key="2">
    <citation type="submission" date="2022-06" db="EMBL/GenBank/DDBJ databases">
        <title>Draft genome sequence of Burkholderia glumae strain GR20004 isolated from rice panicle showing bacterial panicle blight.</title>
        <authorList>
            <person name="Choi S.Y."/>
            <person name="Lee Y.H."/>
        </authorList>
    </citation>
    <scope>NUCLEOTIDE SEQUENCE</scope>
    <source>
        <strain evidence="4">GR20004</strain>
    </source>
</reference>